<dbReference type="SMART" id="SM00225">
    <property type="entry name" value="BTB"/>
    <property type="match status" value="1"/>
</dbReference>
<dbReference type="EMBL" id="JAJJMB010000558">
    <property type="protein sequence ID" value="KAI3961914.1"/>
    <property type="molecule type" value="Genomic_DNA"/>
</dbReference>
<dbReference type="InterPro" id="IPR044784">
    <property type="entry name" value="At1g01640-like"/>
</dbReference>
<dbReference type="PROSITE" id="PS50097">
    <property type="entry name" value="BTB"/>
    <property type="match status" value="1"/>
</dbReference>
<keyword evidence="5" id="KW-1185">Reference proteome</keyword>
<evidence type="ECO:0000313" key="5">
    <source>
        <dbReference type="Proteomes" id="UP001202328"/>
    </source>
</evidence>
<proteinExistence type="predicted"/>
<dbReference type="PANTHER" id="PTHR47274">
    <property type="entry name" value="BTB/POZ DOMAIN CONTAINING PROTEIN, EXPRESSED-RELATED"/>
    <property type="match status" value="1"/>
</dbReference>
<feature type="domain" description="BTB" evidence="3">
    <location>
        <begin position="54"/>
        <end position="123"/>
    </location>
</feature>
<organism evidence="4 5">
    <name type="scientific">Papaver atlanticum</name>
    <dbReference type="NCBI Taxonomy" id="357466"/>
    <lineage>
        <taxon>Eukaryota</taxon>
        <taxon>Viridiplantae</taxon>
        <taxon>Streptophyta</taxon>
        <taxon>Embryophyta</taxon>
        <taxon>Tracheophyta</taxon>
        <taxon>Spermatophyta</taxon>
        <taxon>Magnoliopsida</taxon>
        <taxon>Ranunculales</taxon>
        <taxon>Papaveraceae</taxon>
        <taxon>Papaveroideae</taxon>
        <taxon>Papaver</taxon>
    </lineage>
</organism>
<dbReference type="AlphaFoldDB" id="A0AAD4TKI5"/>
<dbReference type="Pfam" id="PF00651">
    <property type="entry name" value="BTB"/>
    <property type="match status" value="1"/>
</dbReference>
<name>A0AAD4TKI5_9MAGN</name>
<comment type="caution">
    <text evidence="4">The sequence shown here is derived from an EMBL/GenBank/DDBJ whole genome shotgun (WGS) entry which is preliminary data.</text>
</comment>
<dbReference type="PANTHER" id="PTHR47274:SF1">
    <property type="entry name" value="BTB_POZ DOMAIN CONTAINING PROTEIN, EXPRESSED"/>
    <property type="match status" value="1"/>
</dbReference>
<comment type="function">
    <text evidence="1">May act as a substrate-specific adapter of an E3 ubiquitin-protein ligase complex (CUL3-RBX1-BTB) which mediates the ubiquitination and subsequent proteasomal degradation of target proteins.</text>
</comment>
<evidence type="ECO:0000259" key="3">
    <source>
        <dbReference type="PROSITE" id="PS50097"/>
    </source>
</evidence>
<evidence type="ECO:0000313" key="4">
    <source>
        <dbReference type="EMBL" id="KAI3961914.1"/>
    </source>
</evidence>
<evidence type="ECO:0000256" key="2">
    <source>
        <dbReference type="ARBA" id="ARBA00004906"/>
    </source>
</evidence>
<sequence>MMNLMNKDRNRAAISLADANWGTKSARRWIELAKEREDYLIGGLNVAFEEGSYSDIQVKPGNGPSIPAHRFLLATKSKVFKNMLASDTCKAAPLDSISLPEFNHEELEIFLELLYCGNLAKEKFEKHFSCLALASHKSVIPHLQKFCEEEILNLLDSSTALKVLEVSEICSSEALKEVYYSPGYEEFARQNPHLMVHITRAHSKKKLRPS</sequence>
<dbReference type="Gene3D" id="3.30.710.10">
    <property type="entry name" value="Potassium Channel Kv1.1, Chain A"/>
    <property type="match status" value="1"/>
</dbReference>
<dbReference type="InterPro" id="IPR011333">
    <property type="entry name" value="SKP1/BTB/POZ_sf"/>
</dbReference>
<dbReference type="InterPro" id="IPR000210">
    <property type="entry name" value="BTB/POZ_dom"/>
</dbReference>
<dbReference type="CDD" id="cd18186">
    <property type="entry name" value="BTB_POZ_ZBTB_KLHL-like"/>
    <property type="match status" value="1"/>
</dbReference>
<reference evidence="4" key="1">
    <citation type="submission" date="2022-04" db="EMBL/GenBank/DDBJ databases">
        <title>A functionally conserved STORR gene fusion in Papaver species that diverged 16.8 million years ago.</title>
        <authorList>
            <person name="Catania T."/>
        </authorList>
    </citation>
    <scope>NUCLEOTIDE SEQUENCE</scope>
    <source>
        <strain evidence="4">S-188037</strain>
    </source>
</reference>
<protein>
    <recommendedName>
        <fullName evidence="3">BTB domain-containing protein</fullName>
    </recommendedName>
</protein>
<gene>
    <name evidence="4" type="ORF">MKW98_022119</name>
</gene>
<accession>A0AAD4TKI5</accession>
<dbReference type="SUPFAM" id="SSF54695">
    <property type="entry name" value="POZ domain"/>
    <property type="match status" value="1"/>
</dbReference>
<dbReference type="Proteomes" id="UP001202328">
    <property type="component" value="Unassembled WGS sequence"/>
</dbReference>
<comment type="pathway">
    <text evidence="2">Protein modification; protein ubiquitination.</text>
</comment>
<evidence type="ECO:0000256" key="1">
    <source>
        <dbReference type="ARBA" id="ARBA00002668"/>
    </source>
</evidence>